<dbReference type="Proteomes" id="UP000554482">
    <property type="component" value="Unassembled WGS sequence"/>
</dbReference>
<accession>A0A7J6W217</accession>
<keyword evidence="2" id="KW-1185">Reference proteome</keyword>
<evidence type="ECO:0000313" key="1">
    <source>
        <dbReference type="EMBL" id="KAF5191426.1"/>
    </source>
</evidence>
<proteinExistence type="predicted"/>
<reference evidence="1 2" key="1">
    <citation type="submission" date="2020-06" db="EMBL/GenBank/DDBJ databases">
        <title>Transcriptomic and genomic resources for Thalictrum thalictroides and T. hernandezii: Facilitating candidate gene discovery in an emerging model plant lineage.</title>
        <authorList>
            <person name="Arias T."/>
            <person name="Riano-Pachon D.M."/>
            <person name="Di Stilio V.S."/>
        </authorList>
    </citation>
    <scope>NUCLEOTIDE SEQUENCE [LARGE SCALE GENOMIC DNA]</scope>
    <source>
        <strain evidence="2">cv. WT478/WT964</strain>
        <tissue evidence="1">Leaves</tissue>
    </source>
</reference>
<comment type="caution">
    <text evidence="1">The sequence shown here is derived from an EMBL/GenBank/DDBJ whole genome shotgun (WGS) entry which is preliminary data.</text>
</comment>
<organism evidence="1 2">
    <name type="scientific">Thalictrum thalictroides</name>
    <name type="common">Rue-anemone</name>
    <name type="synonym">Anemone thalictroides</name>
    <dbReference type="NCBI Taxonomy" id="46969"/>
    <lineage>
        <taxon>Eukaryota</taxon>
        <taxon>Viridiplantae</taxon>
        <taxon>Streptophyta</taxon>
        <taxon>Embryophyta</taxon>
        <taxon>Tracheophyta</taxon>
        <taxon>Spermatophyta</taxon>
        <taxon>Magnoliopsida</taxon>
        <taxon>Ranunculales</taxon>
        <taxon>Ranunculaceae</taxon>
        <taxon>Thalictroideae</taxon>
        <taxon>Thalictrum</taxon>
    </lineage>
</organism>
<dbReference type="AlphaFoldDB" id="A0A7J6W217"/>
<dbReference type="EMBL" id="JABWDY010022818">
    <property type="protein sequence ID" value="KAF5191426.1"/>
    <property type="molecule type" value="Genomic_DNA"/>
</dbReference>
<feature type="non-terminal residue" evidence="1">
    <location>
        <position position="1"/>
    </location>
</feature>
<gene>
    <name evidence="1" type="ORF">FRX31_018987</name>
</gene>
<dbReference type="OrthoDB" id="1021775at2759"/>
<protein>
    <submittedName>
        <fullName evidence="1">Uncharacterized protein</fullName>
    </submittedName>
</protein>
<name>A0A7J6W217_THATH</name>
<evidence type="ECO:0000313" key="2">
    <source>
        <dbReference type="Proteomes" id="UP000554482"/>
    </source>
</evidence>
<sequence>EDCSYMIMVKTGTVDGAGSNFKISCTMKDAQGTQAVISNLEQYKKLGSWKS</sequence>